<protein>
    <submittedName>
        <fullName evidence="3">F-box domain-containing protein</fullName>
    </submittedName>
</protein>
<reference evidence="3" key="2">
    <citation type="submission" date="2015-08" db="UniProtKB">
        <authorList>
            <consortium name="WormBaseParasite"/>
        </authorList>
    </citation>
    <scope>IDENTIFICATION</scope>
</reference>
<dbReference type="SUPFAM" id="SSF81383">
    <property type="entry name" value="F-box domain"/>
    <property type="match status" value="1"/>
</dbReference>
<dbReference type="InterPro" id="IPR001810">
    <property type="entry name" value="F-box_dom"/>
</dbReference>
<dbReference type="SMART" id="SM00256">
    <property type="entry name" value="FBOX"/>
    <property type="match status" value="1"/>
</dbReference>
<evidence type="ECO:0000313" key="3">
    <source>
        <dbReference type="WBParaSite" id="SVE_0806000.1"/>
    </source>
</evidence>
<organism evidence="2 3">
    <name type="scientific">Strongyloides venezuelensis</name>
    <name type="common">Threadworm</name>
    <dbReference type="NCBI Taxonomy" id="75913"/>
    <lineage>
        <taxon>Eukaryota</taxon>
        <taxon>Metazoa</taxon>
        <taxon>Ecdysozoa</taxon>
        <taxon>Nematoda</taxon>
        <taxon>Chromadorea</taxon>
        <taxon>Rhabditida</taxon>
        <taxon>Tylenchina</taxon>
        <taxon>Panagrolaimomorpha</taxon>
        <taxon>Strongyloidoidea</taxon>
        <taxon>Strongyloididae</taxon>
        <taxon>Strongyloides</taxon>
    </lineage>
</organism>
<evidence type="ECO:0000313" key="2">
    <source>
        <dbReference type="Proteomes" id="UP000035680"/>
    </source>
</evidence>
<keyword evidence="2" id="KW-1185">Reference proteome</keyword>
<dbReference type="Proteomes" id="UP000035680">
    <property type="component" value="Unassembled WGS sequence"/>
</dbReference>
<sequence>MELLSLPKHLQLDIFSNVDWKGIINVKLVCKELNILIEENIHRLQRPKLYFIDIDYGRQINNSSEEIIVTYTIYKDEQENGMNHNPRRGTKKIFFSNLNSYEDFLKKNDFSRLNQLCFDIDKNTEVVRLFNNYFNGGEHLKDVNFYDYGGEERRDANDVLEFIHKTRNTEYMSLVLSFPDQEIPKNFVFPVMNSLNRLYIEEKNGTKFMTKEIMRGIINNSGDNFALAISFQNEDIYSDVAGYFIRKVSTSMDNKCIGESATPRVIFYVTKPLTFGDVQFFRSLFERYYFIFNHTFFSNTEHEFTGHKECHWCGSYHAVKFYFDSFFD</sequence>
<dbReference type="AlphaFoldDB" id="A0A0K0FGQ5"/>
<evidence type="ECO:0000259" key="1">
    <source>
        <dbReference type="PROSITE" id="PS50181"/>
    </source>
</evidence>
<dbReference type="WBParaSite" id="SVE_0806000.1">
    <property type="protein sequence ID" value="SVE_0806000.1"/>
    <property type="gene ID" value="SVE_0806000"/>
</dbReference>
<feature type="domain" description="F-box" evidence="1">
    <location>
        <begin position="1"/>
        <end position="54"/>
    </location>
</feature>
<proteinExistence type="predicted"/>
<accession>A0A0K0FGQ5</accession>
<dbReference type="PROSITE" id="PS50181">
    <property type="entry name" value="FBOX"/>
    <property type="match status" value="1"/>
</dbReference>
<reference evidence="2" key="1">
    <citation type="submission" date="2014-07" db="EMBL/GenBank/DDBJ databases">
        <authorList>
            <person name="Martin A.A"/>
            <person name="De Silva N."/>
        </authorList>
    </citation>
    <scope>NUCLEOTIDE SEQUENCE</scope>
</reference>
<dbReference type="InterPro" id="IPR036047">
    <property type="entry name" value="F-box-like_dom_sf"/>
</dbReference>
<name>A0A0K0FGQ5_STRVS</name>